<evidence type="ECO:0000256" key="9">
    <source>
        <dbReference type="ARBA" id="ARBA00022927"/>
    </source>
</evidence>
<keyword evidence="7" id="KW-0863">Zinc-finger</keyword>
<evidence type="ECO:0000256" key="3">
    <source>
        <dbReference type="ARBA" id="ARBA00008704"/>
    </source>
</evidence>
<keyword evidence="8" id="KW-0862">Zinc</keyword>
<reference evidence="14" key="1">
    <citation type="submission" date="2022-03" db="EMBL/GenBank/DDBJ databases">
        <authorList>
            <person name="Tunstrom K."/>
        </authorList>
    </citation>
    <scope>NUCLEOTIDE SEQUENCE</scope>
</reference>
<evidence type="ECO:0000256" key="11">
    <source>
        <dbReference type="ARBA" id="ARBA00023136"/>
    </source>
</evidence>
<dbReference type="EMBL" id="CAKOGL010000013">
    <property type="protein sequence ID" value="CAH2093337.1"/>
    <property type="molecule type" value="Genomic_DNA"/>
</dbReference>
<keyword evidence="4" id="KW-0813">Transport</keyword>
<evidence type="ECO:0000256" key="1">
    <source>
        <dbReference type="ARBA" id="ARBA00004585"/>
    </source>
</evidence>
<feature type="domain" description="Pex N-terminal" evidence="13">
    <location>
        <begin position="25"/>
        <end position="251"/>
    </location>
</feature>
<keyword evidence="15" id="KW-1185">Reference proteome</keyword>
<evidence type="ECO:0000313" key="15">
    <source>
        <dbReference type="Proteomes" id="UP001153954"/>
    </source>
</evidence>
<dbReference type="AlphaFoldDB" id="A0AAU9U6A4"/>
<comment type="similarity">
    <text evidence="3">Belongs to the pex2/pex10/pex12 family.</text>
</comment>
<evidence type="ECO:0000256" key="2">
    <source>
        <dbReference type="ARBA" id="ARBA00004906"/>
    </source>
</evidence>
<dbReference type="InterPro" id="IPR006845">
    <property type="entry name" value="Pex_N"/>
</dbReference>
<dbReference type="GO" id="GO:1990429">
    <property type="term" value="C:peroxisomal importomer complex"/>
    <property type="evidence" value="ECO:0007669"/>
    <property type="project" value="TreeGrafter"/>
</dbReference>
<comment type="caution">
    <text evidence="14">The sequence shown here is derived from an EMBL/GenBank/DDBJ whole genome shotgun (WGS) entry which is preliminary data.</text>
</comment>
<protein>
    <recommendedName>
        <fullName evidence="13">Pex N-terminal domain-containing protein</fullName>
    </recommendedName>
</protein>
<evidence type="ECO:0000256" key="7">
    <source>
        <dbReference type="ARBA" id="ARBA00022771"/>
    </source>
</evidence>
<evidence type="ECO:0000256" key="10">
    <source>
        <dbReference type="ARBA" id="ARBA00022989"/>
    </source>
</evidence>
<evidence type="ECO:0000256" key="4">
    <source>
        <dbReference type="ARBA" id="ARBA00022448"/>
    </source>
</evidence>
<dbReference type="GO" id="GO:0006513">
    <property type="term" value="P:protein monoubiquitination"/>
    <property type="evidence" value="ECO:0007669"/>
    <property type="project" value="TreeGrafter"/>
</dbReference>
<dbReference type="GO" id="GO:0005778">
    <property type="term" value="C:peroxisomal membrane"/>
    <property type="evidence" value="ECO:0007669"/>
    <property type="project" value="UniProtKB-SubCell"/>
</dbReference>
<keyword evidence="6" id="KW-0479">Metal-binding</keyword>
<dbReference type="GO" id="GO:0008270">
    <property type="term" value="F:zinc ion binding"/>
    <property type="evidence" value="ECO:0007669"/>
    <property type="project" value="UniProtKB-KW"/>
</dbReference>
<evidence type="ECO:0000256" key="12">
    <source>
        <dbReference type="ARBA" id="ARBA00023140"/>
    </source>
</evidence>
<evidence type="ECO:0000256" key="6">
    <source>
        <dbReference type="ARBA" id="ARBA00022723"/>
    </source>
</evidence>
<keyword evidence="9" id="KW-0653">Protein transport</keyword>
<dbReference type="PANTHER" id="PTHR12888:SF0">
    <property type="entry name" value="PEROXISOME ASSEMBLY PROTEIN 12"/>
    <property type="match status" value="1"/>
</dbReference>
<organism evidence="14 15">
    <name type="scientific">Euphydryas editha</name>
    <name type="common">Edith's checkerspot</name>
    <dbReference type="NCBI Taxonomy" id="104508"/>
    <lineage>
        <taxon>Eukaryota</taxon>
        <taxon>Metazoa</taxon>
        <taxon>Ecdysozoa</taxon>
        <taxon>Arthropoda</taxon>
        <taxon>Hexapoda</taxon>
        <taxon>Insecta</taxon>
        <taxon>Pterygota</taxon>
        <taxon>Neoptera</taxon>
        <taxon>Endopterygota</taxon>
        <taxon>Lepidoptera</taxon>
        <taxon>Glossata</taxon>
        <taxon>Ditrysia</taxon>
        <taxon>Papilionoidea</taxon>
        <taxon>Nymphalidae</taxon>
        <taxon>Nymphalinae</taxon>
        <taxon>Euphydryas</taxon>
    </lineage>
</organism>
<name>A0AAU9U6A4_EUPED</name>
<dbReference type="GO" id="GO:0016558">
    <property type="term" value="P:protein import into peroxisome matrix"/>
    <property type="evidence" value="ECO:0007669"/>
    <property type="project" value="InterPro"/>
</dbReference>
<keyword evidence="10" id="KW-1133">Transmembrane helix</keyword>
<evidence type="ECO:0000313" key="14">
    <source>
        <dbReference type="EMBL" id="CAH2093337.1"/>
    </source>
</evidence>
<keyword evidence="11" id="KW-0472">Membrane</keyword>
<keyword evidence="5" id="KW-0812">Transmembrane</keyword>
<gene>
    <name evidence="14" type="ORF">EEDITHA_LOCUS9012</name>
</gene>
<accession>A0AAU9U6A4</accession>
<keyword evidence="12" id="KW-0576">Peroxisome</keyword>
<evidence type="ECO:0000256" key="5">
    <source>
        <dbReference type="ARBA" id="ARBA00022692"/>
    </source>
</evidence>
<evidence type="ECO:0000259" key="13">
    <source>
        <dbReference type="Pfam" id="PF04757"/>
    </source>
</evidence>
<dbReference type="Pfam" id="PF04757">
    <property type="entry name" value="Pex2_Pex12"/>
    <property type="match status" value="1"/>
</dbReference>
<comment type="subcellular location">
    <subcellularLocation>
        <location evidence="1">Peroxisome membrane</location>
        <topology evidence="1">Multi-pass membrane protein</topology>
    </subcellularLocation>
</comment>
<dbReference type="PANTHER" id="PTHR12888">
    <property type="entry name" value="PEROXISOME ASSEMBLY PROTEIN 12 PEROXIN-12"/>
    <property type="match status" value="1"/>
</dbReference>
<dbReference type="Proteomes" id="UP001153954">
    <property type="component" value="Unassembled WGS sequence"/>
</dbReference>
<proteinExistence type="inferred from homology"/>
<evidence type="ECO:0000256" key="8">
    <source>
        <dbReference type="ARBA" id="ARBA00022833"/>
    </source>
</evidence>
<comment type="pathway">
    <text evidence="2">Protein modification; protein ubiquitination.</text>
</comment>
<dbReference type="GO" id="GO:0004842">
    <property type="term" value="F:ubiquitin-protein transferase activity"/>
    <property type="evidence" value="ECO:0007669"/>
    <property type="project" value="TreeGrafter"/>
</dbReference>
<dbReference type="InterPro" id="IPR017375">
    <property type="entry name" value="PEX12"/>
</dbReference>
<sequence length="461" mass="51819">MAVYAAHLTRTLQGTPSVFQVAAQEALGATVKPALRKLIEYLAEIYPNKCGWCERWYDELYLLLDLSLQYHYLKHYAASFSECFYGLVRVPISPSTEFSSGPRLPHDLERASLALLVLLPYFREKIEKIMDRWREDLEDGRLGKSKTDKVRKAAVKLHSIIHFVSESCKLIVLARYLTGQGEAPTLSLQLLGLTLREAPVEEPDDTWSDFFKSIRAGQFESAAVTFPMVWSACSSLAEYGAFAVQLLRWWDARSPLALARLPAPPPPELLRWWDARSPLALARLPAPPPPEVLGEGDRERERDACSSLAEYGAFAVQLLRWWDARSPLALARLPAPPPPELLRWWDARSPLALARLPAPPPPEVLGEGDREREREMRAARWRSTAPSRCSCCAGGTRAARSRSRACPRRRRLRYWGRETERERERCVQLAGGVRRLRGAAAALVGRAQPARARAPARAAAA</sequence>